<organism evidence="1 2">
    <name type="scientific">Sporomusa acidovorans (strain ATCC 49682 / DSM 3132 / Mol)</name>
    <dbReference type="NCBI Taxonomy" id="1123286"/>
    <lineage>
        <taxon>Bacteria</taxon>
        <taxon>Bacillati</taxon>
        <taxon>Bacillota</taxon>
        <taxon>Negativicutes</taxon>
        <taxon>Selenomonadales</taxon>
        <taxon>Sporomusaceae</taxon>
        <taxon>Sporomusa</taxon>
    </lineage>
</organism>
<dbReference type="RefSeq" id="WP_093796002.1">
    <property type="nucleotide sequence ID" value="NZ_CP155571.1"/>
</dbReference>
<dbReference type="EMBL" id="CP155571">
    <property type="protein sequence ID" value="XFO71171.1"/>
    <property type="molecule type" value="Genomic_DNA"/>
</dbReference>
<reference evidence="1" key="1">
    <citation type="submission" date="2024-05" db="EMBL/GenBank/DDBJ databases">
        <title>Isolation and characterization of Sporomusa carbonis sp. nov., a carboxydotrophic hydrogenogen in the genus of Sporomusa isolated from a charcoal burning pile.</title>
        <authorList>
            <person name="Boeer T."/>
            <person name="Rosenbaum F."/>
            <person name="Eysell L."/>
            <person name="Mueller V."/>
            <person name="Daniel R."/>
            <person name="Poehlein A."/>
        </authorList>
    </citation>
    <scope>NUCLEOTIDE SEQUENCE [LARGE SCALE GENOMIC DNA]</scope>
    <source>
        <strain evidence="1">DSM 3132</strain>
    </source>
</reference>
<accession>A0ABZ3IZQ1</accession>
<proteinExistence type="predicted"/>
<dbReference type="Proteomes" id="UP000216052">
    <property type="component" value="Chromosome"/>
</dbReference>
<keyword evidence="2" id="KW-1185">Reference proteome</keyword>
<gene>
    <name evidence="1" type="ORF">SPACI_011860</name>
</gene>
<protein>
    <submittedName>
        <fullName evidence="1">Uncharacterized protein</fullName>
    </submittedName>
</protein>
<evidence type="ECO:0000313" key="2">
    <source>
        <dbReference type="Proteomes" id="UP000216052"/>
    </source>
</evidence>
<name>A0ABZ3IZQ1_SPOA4</name>
<evidence type="ECO:0000313" key="1">
    <source>
        <dbReference type="EMBL" id="XFO71171.1"/>
    </source>
</evidence>
<sequence length="59" mass="7073">MSKKEWGKPLVTKLDILMTEYWLDDFEKWFRGLYPGLPMPDGDHFKKYYEQWQATLGGS</sequence>